<dbReference type="AlphaFoldDB" id="A0A1G7VXL2"/>
<dbReference type="InterPro" id="IPR014982">
    <property type="entry name" value="GSCFA"/>
</dbReference>
<protein>
    <submittedName>
        <fullName evidence="2">GSCFA family protein</fullName>
    </submittedName>
</protein>
<proteinExistence type="predicted"/>
<dbReference type="EMBL" id="FNCW01000004">
    <property type="protein sequence ID" value="SDG63610.1"/>
    <property type="molecule type" value="Genomic_DNA"/>
</dbReference>
<evidence type="ECO:0000259" key="1">
    <source>
        <dbReference type="Pfam" id="PF08885"/>
    </source>
</evidence>
<organism evidence="2 3">
    <name type="scientific">Psychroflexus sediminis</name>
    <dbReference type="NCBI Taxonomy" id="470826"/>
    <lineage>
        <taxon>Bacteria</taxon>
        <taxon>Pseudomonadati</taxon>
        <taxon>Bacteroidota</taxon>
        <taxon>Flavobacteriia</taxon>
        <taxon>Flavobacteriales</taxon>
        <taxon>Flavobacteriaceae</taxon>
        <taxon>Psychroflexus</taxon>
    </lineage>
</organism>
<dbReference type="RefSeq" id="WP_093366609.1">
    <property type="nucleotide sequence ID" value="NZ_FNCW01000004.1"/>
</dbReference>
<gene>
    <name evidence="2" type="ORF">SAMN04488027_104183</name>
</gene>
<dbReference type="Proteomes" id="UP000199296">
    <property type="component" value="Unassembled WGS sequence"/>
</dbReference>
<keyword evidence="3" id="KW-1185">Reference proteome</keyword>
<reference evidence="2 3" key="1">
    <citation type="submission" date="2016-10" db="EMBL/GenBank/DDBJ databases">
        <authorList>
            <person name="de Groot N.N."/>
        </authorList>
    </citation>
    <scope>NUCLEOTIDE SEQUENCE [LARGE SCALE GENOMIC DNA]</scope>
    <source>
        <strain evidence="2 3">DSM 19803</strain>
    </source>
</reference>
<name>A0A1G7VXL2_9FLAO</name>
<feature type="domain" description="GSCFA" evidence="1">
    <location>
        <begin position="21"/>
        <end position="258"/>
    </location>
</feature>
<dbReference type="STRING" id="470826.SAMN04488027_104183"/>
<evidence type="ECO:0000313" key="3">
    <source>
        <dbReference type="Proteomes" id="UP000199296"/>
    </source>
</evidence>
<evidence type="ECO:0000313" key="2">
    <source>
        <dbReference type="EMBL" id="SDG63610.1"/>
    </source>
</evidence>
<accession>A0A1G7VXL2</accession>
<dbReference type="OrthoDB" id="9807687at2"/>
<dbReference type="Pfam" id="PF08885">
    <property type="entry name" value="GSCFA"/>
    <property type="match status" value="1"/>
</dbReference>
<sequence length="319" mass="36942">MKLSTEVALKKTSYPIDYDSKVLCLGSCFAEHISSKLDYFKFEVTSNPFGILFHPEAILNVVEKAAKDEEFTADDIFLHNDQWHSFFSHSRLSRNSKAEILAALNSAKKELNMACREASHIIITLGTSFIYRNKSTGQGVANCHKRPQDDFTKQLTSIDDLKSILNHLTSSFEKLKPHIKLVFTISPVRHIKDGIQENQRSKAHLIAALHEVLEENSTSYDYFPSYELMIDEFRDYRFYDRDLIHPNALAVDMIWHKFKSTFISESVFEDMLKVEKLQKTLAHRQTQTHGDAFDKLKAYQSKLKEELVKKYPFMSFENL</sequence>
<dbReference type="SUPFAM" id="SSF52266">
    <property type="entry name" value="SGNH hydrolase"/>
    <property type="match status" value="1"/>
</dbReference>